<evidence type="ECO:0000313" key="1">
    <source>
        <dbReference type="EMBL" id="RKP53082.1"/>
    </source>
</evidence>
<protein>
    <submittedName>
        <fullName evidence="1">Uncharacterized protein</fullName>
    </submittedName>
</protein>
<keyword evidence="2" id="KW-1185">Reference proteome</keyword>
<evidence type="ECO:0000313" key="2">
    <source>
        <dbReference type="Proteomes" id="UP000282076"/>
    </source>
</evidence>
<dbReference type="Gene3D" id="3.20.20.80">
    <property type="entry name" value="Glycosidases"/>
    <property type="match status" value="1"/>
</dbReference>
<reference evidence="1 2" key="1">
    <citation type="submission" date="2018-10" db="EMBL/GenBank/DDBJ databases">
        <title>Cohnella sp. M2MS4P-1, whole genome shotgun sequence.</title>
        <authorList>
            <person name="Tuo L."/>
        </authorList>
    </citation>
    <scope>NUCLEOTIDE SEQUENCE [LARGE SCALE GENOMIC DNA]</scope>
    <source>
        <strain evidence="1 2">M2MS4P-1</strain>
    </source>
</reference>
<dbReference type="InterPro" id="IPR043751">
    <property type="entry name" value="DUF5696"/>
</dbReference>
<dbReference type="Proteomes" id="UP000282076">
    <property type="component" value="Unassembled WGS sequence"/>
</dbReference>
<sequence length="684" mass="77543">MYQGEAWKPKPGADGFALALENESYALYIRPDDTQIAVVNKRNGYRWTSNPTEEQLKEEKTKGLPLQNLKSPFALVFVMTQGKDQTIRDTLNVSSPKMEVAMIKNDKGVQISYWFPEKKIGLAIQYELTTQGLKVRVPTDGIREEGEFVVFTLDLLPYFGAATSKEDGYLFVPDGPGGLIRFDSEQADISRGYNHEVYGSEITNMANYTRSGERREDIAYPVFGVKKGDNAYVAVLTQGGDSANISAMPPGLKTSFYNVNSNQIYREEYLYQVSRLSTPTKANQKQRLDRDREVEYRFLTGEDAGYVGMAKSYREYLKANGQLTQTLKPVSHAPMYLKIFGGNFREAYNRIQYVTATTFPQATEIVKSLKDKGMTNAKVIYYGWQDQGDYNMEKRFPIEKSLGGDSEAKKFVSEMKKENIDVIFQDDFSWIDSASASSGKNNAIRGIDGTAFDGYGWYMAKPEKTVREAYDTIDKLKDIGVAGIHYNMLGEVPFNDYDPSGIRTREYTIDAYKGLLDYTRKQLGSASVYRGNAYAVGSVDYIDYFPNESSYDFMIGETVPFYPIVLHGYVPYSFDEGNLRNNVEDEFLKAIEYGAIPTYFLTYKDSRDLKYVASWLFSSQYEKWADRLVKEYKDFDALSGLFSQTIVNHEKLTANRFVTTYEDGTKVIVDYGNKSFKVEKGGGA</sequence>
<gene>
    <name evidence="1" type="ORF">D7Z26_15220</name>
</gene>
<proteinExistence type="predicted"/>
<organism evidence="1 2">
    <name type="scientific">Cohnella endophytica</name>
    <dbReference type="NCBI Taxonomy" id="2419778"/>
    <lineage>
        <taxon>Bacteria</taxon>
        <taxon>Bacillati</taxon>
        <taxon>Bacillota</taxon>
        <taxon>Bacilli</taxon>
        <taxon>Bacillales</taxon>
        <taxon>Paenibacillaceae</taxon>
        <taxon>Cohnella</taxon>
    </lineage>
</organism>
<comment type="caution">
    <text evidence="1">The sequence shown here is derived from an EMBL/GenBank/DDBJ whole genome shotgun (WGS) entry which is preliminary data.</text>
</comment>
<dbReference type="AlphaFoldDB" id="A0A494XTE7"/>
<name>A0A494XTE7_9BACL</name>
<dbReference type="EMBL" id="RBZM01000006">
    <property type="protein sequence ID" value="RKP53082.1"/>
    <property type="molecule type" value="Genomic_DNA"/>
</dbReference>
<accession>A0A494XTE7</accession>
<dbReference type="Pfam" id="PF18952">
    <property type="entry name" value="DUF5696"/>
    <property type="match status" value="1"/>
</dbReference>